<gene>
    <name evidence="1" type="ORF">SKA53_04468</name>
</gene>
<reference evidence="1 2" key="1">
    <citation type="submission" date="2006-01" db="EMBL/GenBank/DDBJ databases">
        <authorList>
            <person name="Hagstrom A."/>
            <person name="Ferriera S."/>
            <person name="Johnson J."/>
            <person name="Kravitz S."/>
            <person name="Halpern A."/>
            <person name="Remington K."/>
            <person name="Beeson K."/>
            <person name="Tran B."/>
            <person name="Rogers Y.-H."/>
            <person name="Friedman R."/>
            <person name="Venter J.C."/>
        </authorList>
    </citation>
    <scope>NUCLEOTIDE SEQUENCE [LARGE SCALE GENOMIC DNA]</scope>
    <source>
        <strain evidence="1 2">SKA53</strain>
    </source>
</reference>
<organism evidence="1 2">
    <name type="scientific">Yoonia vestfoldensis SKA53</name>
    <dbReference type="NCBI Taxonomy" id="314232"/>
    <lineage>
        <taxon>Bacteria</taxon>
        <taxon>Pseudomonadati</taxon>
        <taxon>Pseudomonadota</taxon>
        <taxon>Alphaproteobacteria</taxon>
        <taxon>Rhodobacterales</taxon>
        <taxon>Paracoccaceae</taxon>
        <taxon>Yoonia</taxon>
    </lineage>
</organism>
<name>A3V5Y7_9RHOB</name>
<dbReference type="Proteomes" id="UP000004507">
    <property type="component" value="Unassembled WGS sequence"/>
</dbReference>
<proteinExistence type="predicted"/>
<dbReference type="eggNOG" id="ENOG5033HIX">
    <property type="taxonomic scope" value="Bacteria"/>
</dbReference>
<dbReference type="OrthoDB" id="8905957at2"/>
<dbReference type="AlphaFoldDB" id="A3V5Y7"/>
<dbReference type="RefSeq" id="WP_007204849.1">
    <property type="nucleotide sequence ID" value="NZ_CH672414.1"/>
</dbReference>
<comment type="caution">
    <text evidence="1">The sequence shown here is derived from an EMBL/GenBank/DDBJ whole genome shotgun (WGS) entry which is preliminary data.</text>
</comment>
<dbReference type="HOGENOM" id="CLU_1494917_0_0_5"/>
<accession>A3V5Y7</accession>
<protein>
    <submittedName>
        <fullName evidence="1">Uncharacterized protein</fullName>
    </submittedName>
</protein>
<sequence>MRNYNANDIQTFFDAHAHLAQFYIVAHTNICPARLSAQTLHTRVQTAKQDLRHTLNVLATTLHPNQPNCVRRKPHLYRPLALTTIEAVNTAQAAALTTHFNIILGNIPKHFRQAETIDGIFRNTWTNCRQSEDVQTQAITGSSKGLNFYVLKEAHYDKQKIVGDISTWDIDNTFIPHAAVYAD</sequence>
<evidence type="ECO:0000313" key="1">
    <source>
        <dbReference type="EMBL" id="EAQ06311.1"/>
    </source>
</evidence>
<keyword evidence="2" id="KW-1185">Reference proteome</keyword>
<evidence type="ECO:0000313" key="2">
    <source>
        <dbReference type="Proteomes" id="UP000004507"/>
    </source>
</evidence>
<dbReference type="EMBL" id="AAMS01000005">
    <property type="protein sequence ID" value="EAQ06311.1"/>
    <property type="molecule type" value="Genomic_DNA"/>
</dbReference>